<accession>A0A2H0DTG7</accession>
<reference evidence="1 2" key="1">
    <citation type="submission" date="2017-09" db="EMBL/GenBank/DDBJ databases">
        <title>Depth-based differentiation of microbial function through sediment-hosted aquifers and enrichment of novel symbionts in the deep terrestrial subsurface.</title>
        <authorList>
            <person name="Probst A.J."/>
            <person name="Ladd B."/>
            <person name="Jarett J.K."/>
            <person name="Geller-Mcgrath D.E."/>
            <person name="Sieber C.M."/>
            <person name="Emerson J.B."/>
            <person name="Anantharaman K."/>
            <person name="Thomas B.C."/>
            <person name="Malmstrom R."/>
            <person name="Stieglmeier M."/>
            <person name="Klingl A."/>
            <person name="Woyke T."/>
            <person name="Ryan C.M."/>
            <person name="Banfield J.F."/>
        </authorList>
    </citation>
    <scope>NUCLEOTIDE SEQUENCE [LARGE SCALE GENOMIC DNA]</scope>
    <source>
        <strain evidence="1">CG22_combo_CG10-13_8_21_14_all_43_12</strain>
    </source>
</reference>
<protein>
    <recommendedName>
        <fullName evidence="3">DUF5666 domain-containing protein</fullName>
    </recommendedName>
</protein>
<evidence type="ECO:0000313" key="2">
    <source>
        <dbReference type="Proteomes" id="UP000231136"/>
    </source>
</evidence>
<comment type="caution">
    <text evidence="1">The sequence shown here is derived from an EMBL/GenBank/DDBJ whole genome shotgun (WGS) entry which is preliminary data.</text>
</comment>
<dbReference type="EMBL" id="PCTR01000123">
    <property type="protein sequence ID" value="PIP85475.1"/>
    <property type="molecule type" value="Genomic_DNA"/>
</dbReference>
<dbReference type="AlphaFoldDB" id="A0A2H0DTG7"/>
<evidence type="ECO:0000313" key="1">
    <source>
        <dbReference type="EMBL" id="PIP85475.1"/>
    </source>
</evidence>
<evidence type="ECO:0008006" key="3">
    <source>
        <dbReference type="Google" id="ProtNLM"/>
    </source>
</evidence>
<organism evidence="1 2">
    <name type="scientific">Candidatus Collierbacteria bacterium CG22_combo_CG10-13_8_21_14_all_43_12</name>
    <dbReference type="NCBI Taxonomy" id="1974537"/>
    <lineage>
        <taxon>Bacteria</taxon>
        <taxon>Candidatus Collieribacteriota</taxon>
    </lineage>
</organism>
<name>A0A2H0DTG7_9BACT</name>
<gene>
    <name evidence="1" type="ORF">COW83_04065</name>
</gene>
<dbReference type="Proteomes" id="UP000231136">
    <property type="component" value="Unassembled WGS sequence"/>
</dbReference>
<proteinExistence type="predicted"/>
<sequence>MMVNGVRGSGQIIGEVHNQSDKTLTVKLADGSSKIILLGSSTLLIKSESFSLADISVGTKVRIFGQTNPDGSVTAQNIQIDPQIRVATPSALPSN</sequence>